<dbReference type="Pfam" id="PF12365">
    <property type="entry name" value="DUF3649"/>
    <property type="match status" value="1"/>
</dbReference>
<keyword evidence="1" id="KW-0472">Membrane</keyword>
<evidence type="ECO:0000256" key="1">
    <source>
        <dbReference type="SAM" id="Phobius"/>
    </source>
</evidence>
<organism evidence="2 3">
    <name type="scientific">Cellvibrio mixtus</name>
    <dbReference type="NCBI Taxonomy" id="39650"/>
    <lineage>
        <taxon>Bacteria</taxon>
        <taxon>Pseudomonadati</taxon>
        <taxon>Pseudomonadota</taxon>
        <taxon>Gammaproteobacteria</taxon>
        <taxon>Cellvibrionales</taxon>
        <taxon>Cellvibrionaceae</taxon>
        <taxon>Cellvibrio</taxon>
    </lineage>
</organism>
<proteinExistence type="predicted"/>
<dbReference type="RefSeq" id="WP_078045662.1">
    <property type="nucleotide sequence ID" value="NZ_NHNI01000001.1"/>
</dbReference>
<evidence type="ECO:0000313" key="2">
    <source>
        <dbReference type="EMBL" id="OZY87908.1"/>
    </source>
</evidence>
<protein>
    <recommendedName>
        <fullName evidence="4">Iron transporter</fullName>
    </recommendedName>
</protein>
<reference evidence="3" key="1">
    <citation type="submission" date="2017-05" db="EMBL/GenBank/DDBJ databases">
        <authorList>
            <person name="Barney B.M."/>
        </authorList>
    </citation>
    <scope>NUCLEOTIDE SEQUENCE [LARGE SCALE GENOMIC DNA]</scope>
    <source>
        <strain evidence="3">PSBB022</strain>
    </source>
</reference>
<evidence type="ECO:0000313" key="3">
    <source>
        <dbReference type="Proteomes" id="UP000216101"/>
    </source>
</evidence>
<dbReference type="InterPro" id="IPR022109">
    <property type="entry name" value="DUF3649"/>
</dbReference>
<keyword evidence="3" id="KW-1185">Reference proteome</keyword>
<feature type="transmembrane region" description="Helical" evidence="1">
    <location>
        <begin position="47"/>
        <end position="67"/>
    </location>
</feature>
<dbReference type="AlphaFoldDB" id="A0A266QDE3"/>
<feature type="transmembrane region" description="Helical" evidence="1">
    <location>
        <begin position="21"/>
        <end position="41"/>
    </location>
</feature>
<dbReference type="Proteomes" id="UP000216101">
    <property type="component" value="Unassembled WGS sequence"/>
</dbReference>
<feature type="transmembrane region" description="Helical" evidence="1">
    <location>
        <begin position="79"/>
        <end position="99"/>
    </location>
</feature>
<accession>A0A266QDE3</accession>
<gene>
    <name evidence="2" type="ORF">CBP51_02510</name>
</gene>
<sequence>MKPLSSDALYRWHIALRAITAILGGYVIANLVGCLMPFLFPMSKSDAVMTGILLSFLIYSLVILWVFSVRSVHKAWRGVGLVSLLLAGILAAVKFSGVVV</sequence>
<dbReference type="EMBL" id="NHNI01000001">
    <property type="protein sequence ID" value="OZY87908.1"/>
    <property type="molecule type" value="Genomic_DNA"/>
</dbReference>
<evidence type="ECO:0008006" key="4">
    <source>
        <dbReference type="Google" id="ProtNLM"/>
    </source>
</evidence>
<name>A0A266QDE3_9GAMM</name>
<comment type="caution">
    <text evidence="2">The sequence shown here is derived from an EMBL/GenBank/DDBJ whole genome shotgun (WGS) entry which is preliminary data.</text>
</comment>
<keyword evidence="1" id="KW-0812">Transmembrane</keyword>
<keyword evidence="1" id="KW-1133">Transmembrane helix</keyword>